<keyword evidence="2" id="KW-0812">Transmembrane</keyword>
<dbReference type="AlphaFoldDB" id="A0A0D7X3Y9"/>
<dbReference type="CDD" id="cd12797">
    <property type="entry name" value="M23_peptidase"/>
    <property type="match status" value="1"/>
</dbReference>
<evidence type="ECO:0000256" key="1">
    <source>
        <dbReference type="SAM" id="MobiDB-lite"/>
    </source>
</evidence>
<evidence type="ECO:0000313" key="4">
    <source>
        <dbReference type="EMBL" id="KJD46145.1"/>
    </source>
</evidence>
<keyword evidence="5" id="KW-1185">Reference proteome</keyword>
<dbReference type="Proteomes" id="UP000032534">
    <property type="component" value="Unassembled WGS sequence"/>
</dbReference>
<reference evidence="4 5" key="1">
    <citation type="submission" date="2014-11" db="EMBL/GenBank/DDBJ databases">
        <title>Draft Genome Sequences of Paenibacillus polymyxa NRRL B-30509 and Paenibacillus terrae NRRL B-30644, Strains from a Poultry Environment that Produce Tridecaptin A and Paenicidins.</title>
        <authorList>
            <person name="van Belkum M.J."/>
            <person name="Lohans C.T."/>
            <person name="Vederas J.C."/>
        </authorList>
    </citation>
    <scope>NUCLEOTIDE SEQUENCE [LARGE SCALE GENOMIC DNA]</scope>
    <source>
        <strain evidence="4 5">NRRL B-30644</strain>
    </source>
</reference>
<dbReference type="EMBL" id="JTHP01000011">
    <property type="protein sequence ID" value="KJD46145.1"/>
    <property type="molecule type" value="Genomic_DNA"/>
</dbReference>
<gene>
    <name evidence="4" type="ORF">QD47_08220</name>
</gene>
<dbReference type="Pfam" id="PF01551">
    <property type="entry name" value="Peptidase_M23"/>
    <property type="match status" value="1"/>
</dbReference>
<proteinExistence type="predicted"/>
<dbReference type="OrthoDB" id="2986589at2"/>
<feature type="transmembrane region" description="Helical" evidence="2">
    <location>
        <begin position="82"/>
        <end position="100"/>
    </location>
</feature>
<dbReference type="Gene3D" id="2.70.70.10">
    <property type="entry name" value="Glucose Permease (Domain IIA)"/>
    <property type="match status" value="1"/>
</dbReference>
<evidence type="ECO:0000256" key="2">
    <source>
        <dbReference type="SAM" id="Phobius"/>
    </source>
</evidence>
<organism evidence="4 5">
    <name type="scientific">Paenibacillus terrae</name>
    <dbReference type="NCBI Taxonomy" id="159743"/>
    <lineage>
        <taxon>Bacteria</taxon>
        <taxon>Bacillati</taxon>
        <taxon>Bacillota</taxon>
        <taxon>Bacilli</taxon>
        <taxon>Bacillales</taxon>
        <taxon>Paenibacillaceae</taxon>
        <taxon>Paenibacillus</taxon>
    </lineage>
</organism>
<keyword evidence="2" id="KW-0472">Membrane</keyword>
<evidence type="ECO:0000259" key="3">
    <source>
        <dbReference type="Pfam" id="PF01551"/>
    </source>
</evidence>
<sequence>MNKNSGIKQRREERIQQLIARNKAEEYSSGMNQDRYRNKEMKPMPAVSTNRPRDPETEWKNERQRWQQSFGENRRPSFWVSFWRRSVFATMLFGLVWGLFRWDVPYAVNLRMFIADALNKDMDFAAAGQWYETYFDGAPSFLPIFGEEPETHKVNAVRKGSPPIQGNITQPFALSLKGVEIAPNAAGNGAIAVKSIDAGRVLDIFNHPESGITITIRHTGGITVTYGRLFRSTLKVNDWVQEGDEVGVLPAGHSGSEAATLFFAVQRGDQYIDPAEVVALD</sequence>
<feature type="region of interest" description="Disordered" evidence="1">
    <location>
        <begin position="20"/>
        <end position="60"/>
    </location>
</feature>
<protein>
    <submittedName>
        <fullName evidence="4">Peptidase M23</fullName>
    </submittedName>
</protein>
<feature type="compositionally biased region" description="Basic and acidic residues" evidence="1">
    <location>
        <begin position="51"/>
        <end position="60"/>
    </location>
</feature>
<dbReference type="PATRIC" id="fig|159743.3.peg.1805"/>
<evidence type="ECO:0000313" key="5">
    <source>
        <dbReference type="Proteomes" id="UP000032534"/>
    </source>
</evidence>
<dbReference type="RefSeq" id="WP_044645673.1">
    <property type="nucleotide sequence ID" value="NZ_JTHP01000011.1"/>
</dbReference>
<dbReference type="InterPro" id="IPR016047">
    <property type="entry name" value="M23ase_b-sheet_dom"/>
</dbReference>
<feature type="domain" description="M23ase beta-sheet core" evidence="3">
    <location>
        <begin position="177"/>
        <end position="274"/>
    </location>
</feature>
<dbReference type="InterPro" id="IPR011055">
    <property type="entry name" value="Dup_hybrid_motif"/>
</dbReference>
<dbReference type="SUPFAM" id="SSF51261">
    <property type="entry name" value="Duplicated hybrid motif"/>
    <property type="match status" value="1"/>
</dbReference>
<keyword evidence="2" id="KW-1133">Transmembrane helix</keyword>
<accession>A0A0D7X3Y9</accession>
<comment type="caution">
    <text evidence="4">The sequence shown here is derived from an EMBL/GenBank/DDBJ whole genome shotgun (WGS) entry which is preliminary data.</text>
</comment>
<name>A0A0D7X3Y9_9BACL</name>